<accession>A0A0E9VVM2</accession>
<dbReference type="AlphaFoldDB" id="A0A0E9VVM2"/>
<proteinExistence type="predicted"/>
<sequence length="51" mass="6002">MNQAVLCSFLSLSCCQKHVHLQYNPRFHILKTFYISVRGILCSEYKHIMVT</sequence>
<reference evidence="1" key="1">
    <citation type="submission" date="2014-11" db="EMBL/GenBank/DDBJ databases">
        <authorList>
            <person name="Amaro Gonzalez C."/>
        </authorList>
    </citation>
    <scope>NUCLEOTIDE SEQUENCE</scope>
</reference>
<reference evidence="1" key="2">
    <citation type="journal article" date="2015" name="Fish Shellfish Immunol.">
        <title>Early steps in the European eel (Anguilla anguilla)-Vibrio vulnificus interaction in the gills: Role of the RtxA13 toxin.</title>
        <authorList>
            <person name="Callol A."/>
            <person name="Pajuelo D."/>
            <person name="Ebbesson L."/>
            <person name="Teles M."/>
            <person name="MacKenzie S."/>
            <person name="Amaro C."/>
        </authorList>
    </citation>
    <scope>NUCLEOTIDE SEQUENCE</scope>
</reference>
<protein>
    <submittedName>
        <fullName evidence="1">Uncharacterized protein</fullName>
    </submittedName>
</protein>
<name>A0A0E9VVM2_ANGAN</name>
<evidence type="ECO:0000313" key="1">
    <source>
        <dbReference type="EMBL" id="JAH81350.1"/>
    </source>
</evidence>
<organism evidence="1">
    <name type="scientific">Anguilla anguilla</name>
    <name type="common">European freshwater eel</name>
    <name type="synonym">Muraena anguilla</name>
    <dbReference type="NCBI Taxonomy" id="7936"/>
    <lineage>
        <taxon>Eukaryota</taxon>
        <taxon>Metazoa</taxon>
        <taxon>Chordata</taxon>
        <taxon>Craniata</taxon>
        <taxon>Vertebrata</taxon>
        <taxon>Euteleostomi</taxon>
        <taxon>Actinopterygii</taxon>
        <taxon>Neopterygii</taxon>
        <taxon>Teleostei</taxon>
        <taxon>Anguilliformes</taxon>
        <taxon>Anguillidae</taxon>
        <taxon>Anguilla</taxon>
    </lineage>
</organism>
<dbReference type="EMBL" id="GBXM01027227">
    <property type="protein sequence ID" value="JAH81350.1"/>
    <property type="molecule type" value="Transcribed_RNA"/>
</dbReference>